<reference evidence="1" key="1">
    <citation type="journal article" date="2015" name="Nature">
        <title>Complex archaea that bridge the gap between prokaryotes and eukaryotes.</title>
        <authorList>
            <person name="Spang A."/>
            <person name="Saw J.H."/>
            <person name="Jorgensen S.L."/>
            <person name="Zaremba-Niedzwiedzka K."/>
            <person name="Martijn J."/>
            <person name="Lind A.E."/>
            <person name="van Eijk R."/>
            <person name="Schleper C."/>
            <person name="Guy L."/>
            <person name="Ettema T.J."/>
        </authorList>
    </citation>
    <scope>NUCLEOTIDE SEQUENCE</scope>
</reference>
<protein>
    <recommendedName>
        <fullName evidence="2">JAB domain-containing protein</fullName>
    </recommendedName>
</protein>
<dbReference type="SUPFAM" id="SSF102712">
    <property type="entry name" value="JAB1/MPN domain"/>
    <property type="match status" value="1"/>
</dbReference>
<proteinExistence type="predicted"/>
<dbReference type="AlphaFoldDB" id="A0A0F9STL8"/>
<organism evidence="1">
    <name type="scientific">marine sediment metagenome</name>
    <dbReference type="NCBI Taxonomy" id="412755"/>
    <lineage>
        <taxon>unclassified sequences</taxon>
        <taxon>metagenomes</taxon>
        <taxon>ecological metagenomes</taxon>
    </lineage>
</organism>
<gene>
    <name evidence="1" type="ORF">LCGC14_0475840</name>
</gene>
<dbReference type="Gene3D" id="3.40.140.10">
    <property type="entry name" value="Cytidine Deaminase, domain 2"/>
    <property type="match status" value="1"/>
</dbReference>
<evidence type="ECO:0008006" key="2">
    <source>
        <dbReference type="Google" id="ProtNLM"/>
    </source>
</evidence>
<dbReference type="EMBL" id="LAZR01000512">
    <property type="protein sequence ID" value="KKN65992.1"/>
    <property type="molecule type" value="Genomic_DNA"/>
</dbReference>
<name>A0A0F9STL8_9ZZZZ</name>
<evidence type="ECO:0000313" key="1">
    <source>
        <dbReference type="EMBL" id="KKN65992.1"/>
    </source>
</evidence>
<comment type="caution">
    <text evidence="1">The sequence shown here is derived from an EMBL/GenBank/DDBJ whole genome shotgun (WGS) entry which is preliminary data.</text>
</comment>
<sequence>MSRSKKNKHNKQAEIHNQQVKAQSAVTNAALPAKTAESSATVPLKTWPKIPDVTKLSLRFSQLCWMKLTHLRDKTQNEIGFFGITDKDDLLLVKDVVVVKQEVSQASANFDDNGVADYFDDCVDKGLKPEQFGRIWIHTHPTFGPSPSSIDEDTFARVFGKCHWSVMCIVAGDGTSYARLQYNIGPKSKTIISVKVLTEMHIPDEYRKLWGAEYDEKVTMTNWGFPIASAGYGEVKDIVSAVDGSIRIVRETEVGKLALTEDDWENLMLMDNKEYYMELEKLAENVDNLHIDGYNYADSRVDETIDDEWDEKFGFADDDDDPCG</sequence>
<accession>A0A0F9STL8</accession>